<feature type="region of interest" description="Disordered" evidence="1">
    <location>
        <begin position="705"/>
        <end position="744"/>
    </location>
</feature>
<keyword evidence="4" id="KW-1185">Reference proteome</keyword>
<feature type="compositionally biased region" description="Acidic residues" evidence="1">
    <location>
        <begin position="317"/>
        <end position="327"/>
    </location>
</feature>
<feature type="compositionally biased region" description="Acidic residues" evidence="1">
    <location>
        <begin position="566"/>
        <end position="575"/>
    </location>
</feature>
<dbReference type="EMBL" id="ML002242">
    <property type="protein sequence ID" value="RKP39816.1"/>
    <property type="molecule type" value="Genomic_DNA"/>
</dbReference>
<evidence type="ECO:0000313" key="3">
    <source>
        <dbReference type="EMBL" id="RKP39816.1"/>
    </source>
</evidence>
<sequence>MIIRISGLLLVATLLAETTVQGRSIPEYPGLYRRNYDVNNLDPTTDGAVCDTPGCPGFDTEAPNPVETAQFTVPGEGGPTPIDYTDYDPANFDPTMVESSSDPANQDQGLDQDMPEGAEMGSFDSPPADFGQDCSAPSPTTVYATITMTSTVTVTDCETGLAPAAIDTGIPAVPFGAEAEDCDEDPAASSFDTLDTPKAKCNPITTMPTPEPMASELYQPEEEDCEEEDPAPAPQEFIPPVAPMETPADLYQPEEEDCEEEVPEPAATAIVAPTESFDEDCEEEVPEPAATAIVAPTESFDEDCEEEVPTTIPTESFGEDCEEEEPTTPDNLNTAPKTKCNPILTIPAASEPADFLAPEPEPMTYPETEPEPAPMDFAEPEPEPMNNSVTEPEPMNFSETEPMPTDFAEPEPAPLPTNEPETIPQMFDPVEPEQPENFEDPSFDTSVPTKTKCNPVTTIPEPLNQDFSVPAEVPEEECEEEDPIIAQPLNEEVNMPEDPIIPAVASLTPEKTKCNPVENIDAAFSEPCEESPTPTFTSSTPANLVTEPTTAPATKCKPVETIENVQPEEDCEEDPAPANIQAEEDCEEDPAPANIQAEEDCEEDPTPANAQAEEDCEEDPAPANAQAEEDCEEEPTPANAQAEEDCVDEPEATGDATSTADFMYPEIATTADATSDTTLTPNFVDFSDDSTMMSPDTDAALALGLQAPSDSTATTETSTDTTAEVDTGSPSYLRRRSWNRSTIN</sequence>
<reference evidence="4" key="1">
    <citation type="journal article" date="2018" name="Nat. Microbiol.">
        <title>Leveraging single-cell genomics to expand the fungal tree of life.</title>
        <authorList>
            <person name="Ahrendt S.R."/>
            <person name="Quandt C.A."/>
            <person name="Ciobanu D."/>
            <person name="Clum A."/>
            <person name="Salamov A."/>
            <person name="Andreopoulos B."/>
            <person name="Cheng J.F."/>
            <person name="Woyke T."/>
            <person name="Pelin A."/>
            <person name="Henrissat B."/>
            <person name="Reynolds N.K."/>
            <person name="Benny G.L."/>
            <person name="Smith M.E."/>
            <person name="James T.Y."/>
            <person name="Grigoriev I.V."/>
        </authorList>
    </citation>
    <scope>NUCLEOTIDE SEQUENCE [LARGE SCALE GENOMIC DNA]</scope>
    <source>
        <strain evidence="4">RSA 468</strain>
    </source>
</reference>
<evidence type="ECO:0000256" key="1">
    <source>
        <dbReference type="SAM" id="MobiDB-lite"/>
    </source>
</evidence>
<accession>A0A4Q0A135</accession>
<feature type="compositionally biased region" description="Polar residues" evidence="1">
    <location>
        <begin position="97"/>
        <end position="109"/>
    </location>
</feature>
<name>A0A4Q0A135_9FUNG</name>
<feature type="compositionally biased region" description="Low complexity" evidence="1">
    <location>
        <begin position="524"/>
        <end position="541"/>
    </location>
</feature>
<feature type="compositionally biased region" description="Low complexity" evidence="1">
    <location>
        <begin position="709"/>
        <end position="727"/>
    </location>
</feature>
<feature type="chain" id="PRO_5020934259" evidence="2">
    <location>
        <begin position="23"/>
        <end position="744"/>
    </location>
</feature>
<feature type="compositionally biased region" description="Acidic residues" evidence="1">
    <location>
        <begin position="642"/>
        <end position="652"/>
    </location>
</feature>
<dbReference type="AlphaFoldDB" id="A0A4Q0A135"/>
<evidence type="ECO:0000313" key="4">
    <source>
        <dbReference type="Proteomes" id="UP000268162"/>
    </source>
</evidence>
<feature type="compositionally biased region" description="Acidic residues" evidence="1">
    <location>
        <begin position="473"/>
        <end position="482"/>
    </location>
</feature>
<feature type="region of interest" description="Disordered" evidence="1">
    <location>
        <begin position="189"/>
        <end position="265"/>
    </location>
</feature>
<proteinExistence type="predicted"/>
<dbReference type="STRING" id="215637.A0A4Q0A135"/>
<organism evidence="3 4">
    <name type="scientific">Dimargaris cristalligena</name>
    <dbReference type="NCBI Taxonomy" id="215637"/>
    <lineage>
        <taxon>Eukaryota</taxon>
        <taxon>Fungi</taxon>
        <taxon>Fungi incertae sedis</taxon>
        <taxon>Zoopagomycota</taxon>
        <taxon>Kickxellomycotina</taxon>
        <taxon>Dimargaritomycetes</taxon>
        <taxon>Dimargaritales</taxon>
        <taxon>Dimargaritaceae</taxon>
        <taxon>Dimargaris</taxon>
    </lineage>
</organism>
<feature type="region of interest" description="Disordered" evidence="1">
    <location>
        <begin position="296"/>
        <end position="339"/>
    </location>
</feature>
<feature type="compositionally biased region" description="Acidic residues" evidence="1">
    <location>
        <begin position="430"/>
        <end position="442"/>
    </location>
</feature>
<feature type="compositionally biased region" description="Acidic residues" evidence="1">
    <location>
        <begin position="252"/>
        <end position="263"/>
    </location>
</feature>
<gene>
    <name evidence="3" type="ORF">BJ085DRAFT_38292</name>
</gene>
<feature type="compositionally biased region" description="Acidic residues" evidence="1">
    <location>
        <begin position="219"/>
        <end position="230"/>
    </location>
</feature>
<dbReference type="Proteomes" id="UP000268162">
    <property type="component" value="Unassembled WGS sequence"/>
</dbReference>
<evidence type="ECO:0000256" key="2">
    <source>
        <dbReference type="SAM" id="SignalP"/>
    </source>
</evidence>
<feature type="compositionally biased region" description="Polar residues" evidence="1">
    <location>
        <begin position="443"/>
        <end position="457"/>
    </location>
</feature>
<feature type="compositionally biased region" description="Acidic residues" evidence="1">
    <location>
        <begin position="299"/>
        <end position="308"/>
    </location>
</feature>
<feature type="region of interest" description="Disordered" evidence="1">
    <location>
        <begin position="523"/>
        <end position="662"/>
    </location>
</feature>
<keyword evidence="2" id="KW-0732">Signal</keyword>
<feature type="region of interest" description="Disordered" evidence="1">
    <location>
        <begin position="353"/>
        <end position="482"/>
    </location>
</feature>
<feature type="compositionally biased region" description="Polar residues" evidence="1">
    <location>
        <begin position="542"/>
        <end position="552"/>
    </location>
</feature>
<feature type="region of interest" description="Disordered" evidence="1">
    <location>
        <begin position="94"/>
        <end position="134"/>
    </location>
</feature>
<protein>
    <submittedName>
        <fullName evidence="3">Uncharacterized protein</fullName>
    </submittedName>
</protein>
<feature type="signal peptide" evidence="2">
    <location>
        <begin position="1"/>
        <end position="22"/>
    </location>
</feature>